<reference evidence="2" key="1">
    <citation type="submission" date="2016-03" db="EMBL/GenBank/DDBJ databases">
        <authorList>
            <person name="Guldener U."/>
        </authorList>
    </citation>
    <scope>NUCLEOTIDE SEQUENCE [LARGE SCALE GENOMIC DNA]</scope>
    <source>
        <strain evidence="2">04CH-RAC-A.6.1</strain>
    </source>
</reference>
<dbReference type="EMBL" id="FJUX01000042">
    <property type="protein sequence ID" value="CZS99666.1"/>
    <property type="molecule type" value="Genomic_DNA"/>
</dbReference>
<evidence type="ECO:0000313" key="2">
    <source>
        <dbReference type="Proteomes" id="UP000178912"/>
    </source>
</evidence>
<dbReference type="AlphaFoldDB" id="A0A1E1KNR4"/>
<protein>
    <submittedName>
        <fullName evidence="1">Uncharacterized protein</fullName>
    </submittedName>
</protein>
<gene>
    <name evidence="1" type="ORF">RAG0_07989</name>
</gene>
<accession>A0A1E1KNR4</accession>
<organism evidence="1 2">
    <name type="scientific">Rhynchosporium agropyri</name>
    <dbReference type="NCBI Taxonomy" id="914238"/>
    <lineage>
        <taxon>Eukaryota</taxon>
        <taxon>Fungi</taxon>
        <taxon>Dikarya</taxon>
        <taxon>Ascomycota</taxon>
        <taxon>Pezizomycotina</taxon>
        <taxon>Leotiomycetes</taxon>
        <taxon>Helotiales</taxon>
        <taxon>Ploettnerulaceae</taxon>
        <taxon>Rhynchosporium</taxon>
    </lineage>
</organism>
<keyword evidence="2" id="KW-1185">Reference proteome</keyword>
<evidence type="ECO:0000313" key="1">
    <source>
        <dbReference type="EMBL" id="CZS99666.1"/>
    </source>
</evidence>
<proteinExistence type="predicted"/>
<sequence length="90" mass="10466">MPPVRYYDKRLELLLPPDVKTKEFEGLFSARASNDLVVRRPIVDYEIKLTGENTLTTEPLRYILDEYLAKAKRYITENLYKGFIALSNAP</sequence>
<dbReference type="Proteomes" id="UP000178912">
    <property type="component" value="Unassembled WGS sequence"/>
</dbReference>
<name>A0A1E1KNR4_9HELO</name>